<proteinExistence type="predicted"/>
<keyword evidence="4" id="KW-1185">Reference proteome</keyword>
<reference evidence="3" key="1">
    <citation type="submission" date="2016-09" db="EMBL/GenBank/DDBJ databases">
        <authorList>
            <consortium name="Pathogen Informatics"/>
            <person name="Sun Q."/>
            <person name="Inoue M."/>
        </authorList>
    </citation>
    <scope>NUCLEOTIDE SEQUENCE</scope>
</reference>
<dbReference type="Pfam" id="PF03805">
    <property type="entry name" value="CLAG"/>
    <property type="match status" value="1"/>
</dbReference>
<keyword evidence="1" id="KW-0472">Membrane</keyword>
<protein>
    <submittedName>
        <fullName evidence="3">Cytoadherence linked asexual protein 3.2</fullName>
    </submittedName>
</protein>
<dbReference type="Proteomes" id="UP000831156">
    <property type="component" value="Chromosome 3"/>
</dbReference>
<evidence type="ECO:0000313" key="3">
    <source>
        <dbReference type="EMBL" id="SOV10678.1"/>
    </source>
</evidence>
<sequence>MVLFSKIYVFILIFFLYLNEKIICSINENENETISQYENQNVTVNQTLNGYDNIDQLKSMIGNDELHKNLTILEKLILESLEKDKLKYPVLKQKTEQFLELSKFKKKNITDANDETYIIPTVQSNFHDIVKYEHLIKEQLIEIYNSDISDIIKKKIFIVRTLKTIKLMLIPLNSYKQNNDLKAALEELNNVFIYKDVEQRKTSPIGDHENFFNNLLSHVKEIKQNKKIQNKGDALILGDTKIDVMDSNDFFFTTNSNVNFMETLDDVTNQYGLGLINHLGSHLIALGHFIVLKLALKNYKNYFEEKNTKFFSWQKILEFSMSDRFKVLDMMCEHESVYYSEKKRRKTYLKVDRSNTSMECNILEYLIHYFNKYQLEIIKTTQDTDFDLHGMMEHKYIKEYFFSFMCNDPKECIIYHTNQFKKEANEENTFPEQEEPNREISAYNIYLNYYYFMKRYSSYGTKKTLYVHLLNLTGLLNYDTRAYVTSLYLPGYYNAVEMSFTDDKEFATLFENLIQCIEKCHSDQPTQISNDSNFLNDITKCDLCKGAFLYSNMKFDEVPSMLQKFYVYLTKGLKIQKVSSLMKTLDVYQEYSNFLSHDINWYTFLFLFRLTSFKDIPYKNLAEAMYLNIKDEDTFNRTVVTNYWFPSPIKKYYTLYVRKRIPNNLVDELEKLMKVGTLEKMKKSLTFLVHVNSFLQLDFFHQLNEPPLGLPRSYPLSLILEHKFKDWMISSPAGFYFSNYHNPYIRKDLHDKVLSQKFEPPKMNQWNKVLKSLIECAYDMYFDQRHVKNLYKYHNIYNINNKLMLMRDSMDLYKTHFDEVLFFADIFNMKKYMTATPTYKKVKDRVYHTLHSIMGNSVNFYKYGIIYGFKVNKEILKEVVDELFSIYNFNTDIFSDTSFLQTVYLLFRRIEETYRTQRRDDKMSVNNVFFMNLANNYSKLNKEERELEIHNSMASRYYAKTMFAAFQMLFSTMLSNHADHLDKAYGLSENIQVATSTSAFLTFAYVYNGSIMDSMTNSLLPPYAKKPITQLKYGKTFVFSNYFMLASKMYEMLNYKNLSLLCEYQAVASANFYSSKKVGQFIGRKFLPITTYFLYLRIGGSYRWVHGNKCEKPDHSTHASTPNAKCDQVDPSPNNFFFSSFLAAPAAQYLFFYFFTNLYLDAGKHFPGGFGPAIKEQTQHVSEKTYERKPSVHSFNRNFFMELTNGFMYAFCFFGVFPLYAYYENIHFYITSNFRFLDRYYSVFNKYLINFVRTKLKEITSDILIKYEREAYLSMKKYGYLGEVIASRLSPKDKIMNYLHETNEENMNNLRLYDMENAFKNKMATYVDDFAFFDDCGKNEQFLNERCDYCPVVEEVEETQLQPQLLSHTDETTMVSKPTSTYIDVEKINESEYIDSDDNERDFDEPDDKLMIARFH</sequence>
<feature type="transmembrane region" description="Helical" evidence="1">
    <location>
        <begin position="1206"/>
        <end position="1223"/>
    </location>
</feature>
<feature type="signal peptide" evidence="2">
    <location>
        <begin position="1"/>
        <end position="24"/>
    </location>
</feature>
<keyword evidence="1" id="KW-0812">Transmembrane</keyword>
<keyword evidence="1" id="KW-1133">Transmembrane helix</keyword>
<evidence type="ECO:0000313" key="4">
    <source>
        <dbReference type="Proteomes" id="UP000831156"/>
    </source>
</evidence>
<evidence type="ECO:0000256" key="1">
    <source>
        <dbReference type="SAM" id="Phobius"/>
    </source>
</evidence>
<name>A0ABY1UH33_9APIC</name>
<feature type="chain" id="PRO_5046053039" evidence="2">
    <location>
        <begin position="25"/>
        <end position="1416"/>
    </location>
</feature>
<gene>
    <name evidence="3" type="ORF">PGABG01_0301400</name>
</gene>
<dbReference type="EMBL" id="LT969426">
    <property type="protein sequence ID" value="SOV10678.1"/>
    <property type="molecule type" value="Genomic_DNA"/>
</dbReference>
<organism evidence="3 4">
    <name type="scientific">Plasmodium gaboni</name>
    <dbReference type="NCBI Taxonomy" id="647221"/>
    <lineage>
        <taxon>Eukaryota</taxon>
        <taxon>Sar</taxon>
        <taxon>Alveolata</taxon>
        <taxon>Apicomplexa</taxon>
        <taxon>Aconoidasida</taxon>
        <taxon>Haemosporida</taxon>
        <taxon>Plasmodiidae</taxon>
        <taxon>Plasmodium</taxon>
        <taxon>Plasmodium (Laverania)</taxon>
    </lineage>
</organism>
<keyword evidence="2" id="KW-0732">Signal</keyword>
<dbReference type="InterPro" id="IPR005553">
    <property type="entry name" value="CLAG"/>
</dbReference>
<evidence type="ECO:0000256" key="2">
    <source>
        <dbReference type="SAM" id="SignalP"/>
    </source>
</evidence>
<accession>A0ABY1UH33</accession>